<dbReference type="EMBL" id="ML210203">
    <property type="protein sequence ID" value="TFK24279.1"/>
    <property type="molecule type" value="Genomic_DNA"/>
</dbReference>
<feature type="region of interest" description="Disordered" evidence="1">
    <location>
        <begin position="51"/>
        <end position="72"/>
    </location>
</feature>
<keyword evidence="2" id="KW-0472">Membrane</keyword>
<dbReference type="InterPro" id="IPR036779">
    <property type="entry name" value="LysM_dom_sf"/>
</dbReference>
<feature type="domain" description="LysM" evidence="3">
    <location>
        <begin position="140"/>
        <end position="184"/>
    </location>
</feature>
<dbReference type="CDD" id="cd00118">
    <property type="entry name" value="LysM"/>
    <property type="match status" value="1"/>
</dbReference>
<feature type="transmembrane region" description="Helical" evidence="2">
    <location>
        <begin position="105"/>
        <end position="124"/>
    </location>
</feature>
<dbReference type="PROSITE" id="PS51782">
    <property type="entry name" value="LYSM"/>
    <property type="match status" value="1"/>
</dbReference>
<evidence type="ECO:0000256" key="2">
    <source>
        <dbReference type="SAM" id="Phobius"/>
    </source>
</evidence>
<protein>
    <recommendedName>
        <fullName evidence="3">LysM domain-containing protein</fullName>
    </recommendedName>
</protein>
<evidence type="ECO:0000313" key="5">
    <source>
        <dbReference type="Proteomes" id="UP000307440"/>
    </source>
</evidence>
<keyword evidence="5" id="KW-1185">Reference proteome</keyword>
<accession>A0A5C3KUG1</accession>
<dbReference type="Pfam" id="PF01476">
    <property type="entry name" value="LysM"/>
    <property type="match status" value="1"/>
</dbReference>
<dbReference type="InterPro" id="IPR018392">
    <property type="entry name" value="LysM"/>
</dbReference>
<evidence type="ECO:0000256" key="1">
    <source>
        <dbReference type="SAM" id="MobiDB-lite"/>
    </source>
</evidence>
<evidence type="ECO:0000259" key="3">
    <source>
        <dbReference type="PROSITE" id="PS51782"/>
    </source>
</evidence>
<dbReference type="SUPFAM" id="SSF54106">
    <property type="entry name" value="LysM domain"/>
    <property type="match status" value="1"/>
</dbReference>
<gene>
    <name evidence="4" type="ORF">FA15DRAFT_669719</name>
</gene>
<name>A0A5C3KUG1_COPMA</name>
<evidence type="ECO:0000313" key="4">
    <source>
        <dbReference type="EMBL" id="TFK24279.1"/>
    </source>
</evidence>
<keyword evidence="2" id="KW-0812">Transmembrane</keyword>
<reference evidence="4 5" key="1">
    <citation type="journal article" date="2019" name="Nat. Ecol. Evol.">
        <title>Megaphylogeny resolves global patterns of mushroom evolution.</title>
        <authorList>
            <person name="Varga T."/>
            <person name="Krizsan K."/>
            <person name="Foldi C."/>
            <person name="Dima B."/>
            <person name="Sanchez-Garcia M."/>
            <person name="Sanchez-Ramirez S."/>
            <person name="Szollosi G.J."/>
            <person name="Szarkandi J.G."/>
            <person name="Papp V."/>
            <person name="Albert L."/>
            <person name="Andreopoulos W."/>
            <person name="Angelini C."/>
            <person name="Antonin V."/>
            <person name="Barry K.W."/>
            <person name="Bougher N.L."/>
            <person name="Buchanan P."/>
            <person name="Buyck B."/>
            <person name="Bense V."/>
            <person name="Catcheside P."/>
            <person name="Chovatia M."/>
            <person name="Cooper J."/>
            <person name="Damon W."/>
            <person name="Desjardin D."/>
            <person name="Finy P."/>
            <person name="Geml J."/>
            <person name="Haridas S."/>
            <person name="Hughes K."/>
            <person name="Justo A."/>
            <person name="Karasinski D."/>
            <person name="Kautmanova I."/>
            <person name="Kiss B."/>
            <person name="Kocsube S."/>
            <person name="Kotiranta H."/>
            <person name="LaButti K.M."/>
            <person name="Lechner B.E."/>
            <person name="Liimatainen K."/>
            <person name="Lipzen A."/>
            <person name="Lukacs Z."/>
            <person name="Mihaltcheva S."/>
            <person name="Morgado L.N."/>
            <person name="Niskanen T."/>
            <person name="Noordeloos M.E."/>
            <person name="Ohm R.A."/>
            <person name="Ortiz-Santana B."/>
            <person name="Ovrebo C."/>
            <person name="Racz N."/>
            <person name="Riley R."/>
            <person name="Savchenko A."/>
            <person name="Shiryaev A."/>
            <person name="Soop K."/>
            <person name="Spirin V."/>
            <person name="Szebenyi C."/>
            <person name="Tomsovsky M."/>
            <person name="Tulloss R.E."/>
            <person name="Uehling J."/>
            <person name="Grigoriev I.V."/>
            <person name="Vagvolgyi C."/>
            <person name="Papp T."/>
            <person name="Martin F.M."/>
            <person name="Miettinen O."/>
            <person name="Hibbett D.S."/>
            <person name="Nagy L.G."/>
        </authorList>
    </citation>
    <scope>NUCLEOTIDE SEQUENCE [LARGE SCALE GENOMIC DNA]</scope>
    <source>
        <strain evidence="4 5">CBS 121175</strain>
    </source>
</reference>
<dbReference type="SMART" id="SM00257">
    <property type="entry name" value="LysM"/>
    <property type="match status" value="1"/>
</dbReference>
<sequence>MGRWTQYDEDEYRLPEGMKRIGYDSDTGKYQYRDADGSVWEGAEGAEYGELTKVSGPSHSSPNHEDDDVEATPRVRAGGYELLTDDSGRSMAHSRFSNISSYRSLFPFFLIIAVVLLLIWRLVLGPNLFTGNKRCPEGTVIYYVQTGDSCWDVARSHGIDLKKLTTLNPKLRCDPLIPGASMCVPPQEASFAFKRNAKRK</sequence>
<dbReference type="Proteomes" id="UP000307440">
    <property type="component" value="Unassembled WGS sequence"/>
</dbReference>
<organism evidence="4 5">
    <name type="scientific">Coprinopsis marcescibilis</name>
    <name type="common">Agaric fungus</name>
    <name type="synonym">Psathyrella marcescibilis</name>
    <dbReference type="NCBI Taxonomy" id="230819"/>
    <lineage>
        <taxon>Eukaryota</taxon>
        <taxon>Fungi</taxon>
        <taxon>Dikarya</taxon>
        <taxon>Basidiomycota</taxon>
        <taxon>Agaricomycotina</taxon>
        <taxon>Agaricomycetes</taxon>
        <taxon>Agaricomycetidae</taxon>
        <taxon>Agaricales</taxon>
        <taxon>Agaricineae</taxon>
        <taxon>Psathyrellaceae</taxon>
        <taxon>Coprinopsis</taxon>
    </lineage>
</organism>
<dbReference type="STRING" id="230819.A0A5C3KUG1"/>
<keyword evidence="2" id="KW-1133">Transmembrane helix</keyword>
<dbReference type="OrthoDB" id="2107166at2759"/>
<proteinExistence type="predicted"/>
<dbReference type="Gene3D" id="3.10.350.10">
    <property type="entry name" value="LysM domain"/>
    <property type="match status" value="1"/>
</dbReference>
<dbReference type="AlphaFoldDB" id="A0A5C3KUG1"/>